<dbReference type="GO" id="GO:0032039">
    <property type="term" value="C:integrator complex"/>
    <property type="evidence" value="ECO:0007669"/>
    <property type="project" value="TreeGrafter"/>
</dbReference>
<feature type="region of interest" description="Disordered" evidence="18">
    <location>
        <begin position="159"/>
        <end position="187"/>
    </location>
</feature>
<dbReference type="AlphaFoldDB" id="A0A7R8VN81"/>
<evidence type="ECO:0000256" key="3">
    <source>
        <dbReference type="ARBA" id="ARBA00020501"/>
    </source>
</evidence>
<evidence type="ECO:0000256" key="10">
    <source>
        <dbReference type="ARBA" id="ARBA00023054"/>
    </source>
</evidence>
<dbReference type="PANTHER" id="PTHR12955:SF1">
    <property type="entry name" value="INTEGRATOR COMPLEX SUBUNIT 13"/>
    <property type="match status" value="1"/>
</dbReference>
<organism evidence="19">
    <name type="scientific">Timema douglasi</name>
    <name type="common">Walking stick</name>
    <dbReference type="NCBI Taxonomy" id="61478"/>
    <lineage>
        <taxon>Eukaryota</taxon>
        <taxon>Metazoa</taxon>
        <taxon>Ecdysozoa</taxon>
        <taxon>Arthropoda</taxon>
        <taxon>Hexapoda</taxon>
        <taxon>Insecta</taxon>
        <taxon>Pterygota</taxon>
        <taxon>Neoptera</taxon>
        <taxon>Polyneoptera</taxon>
        <taxon>Phasmatodea</taxon>
        <taxon>Timematodea</taxon>
        <taxon>Timematoidea</taxon>
        <taxon>Timematidae</taxon>
        <taxon>Timema</taxon>
    </lineage>
</organism>
<evidence type="ECO:0000256" key="14">
    <source>
        <dbReference type="ARBA" id="ARBA00030658"/>
    </source>
</evidence>
<proteinExistence type="inferred from homology"/>
<feature type="compositionally biased region" description="Low complexity" evidence="18">
    <location>
        <begin position="687"/>
        <end position="697"/>
    </location>
</feature>
<evidence type="ECO:0000256" key="18">
    <source>
        <dbReference type="SAM" id="MobiDB-lite"/>
    </source>
</evidence>
<feature type="region of interest" description="Disordered" evidence="18">
    <location>
        <begin position="676"/>
        <end position="705"/>
    </location>
</feature>
<dbReference type="GO" id="GO:0051642">
    <property type="term" value="P:centrosome localization"/>
    <property type="evidence" value="ECO:0007669"/>
    <property type="project" value="TreeGrafter"/>
</dbReference>
<evidence type="ECO:0000256" key="11">
    <source>
        <dbReference type="ARBA" id="ARBA00023242"/>
    </source>
</evidence>
<dbReference type="GO" id="GO:0048471">
    <property type="term" value="C:perinuclear region of cytoplasm"/>
    <property type="evidence" value="ECO:0007669"/>
    <property type="project" value="UniProtKB-SubCell"/>
</dbReference>
<dbReference type="GO" id="GO:0051321">
    <property type="term" value="P:meiotic cell cycle"/>
    <property type="evidence" value="ECO:0007669"/>
    <property type="project" value="UniProtKB-KW"/>
</dbReference>
<evidence type="ECO:0000256" key="17">
    <source>
        <dbReference type="ARBA" id="ARBA00065185"/>
    </source>
</evidence>
<keyword evidence="7" id="KW-0498">Mitosis</keyword>
<evidence type="ECO:0000256" key="7">
    <source>
        <dbReference type="ARBA" id="ARBA00022776"/>
    </source>
</evidence>
<comment type="subunit">
    <text evidence="17">Belongs to the multiprotein complex Integrator, at least composed of IntS1, IntS2, IntS3, IntS4, omd/IntS5, IntS6, defl/IntS7, IntS8, IntS9, IntS10, IntS11, IntS12, asun/IntS13, IntS14 and IntS15. The core complex associates with protein phosphatase 2A subunits mts/PP2A and Pp2A-29B, to form the Integrator-PP2A (INTAC) complex.</text>
</comment>
<evidence type="ECO:0000256" key="4">
    <source>
        <dbReference type="ARBA" id="ARBA00022473"/>
    </source>
</evidence>
<dbReference type="EMBL" id="OA567984">
    <property type="protein sequence ID" value="CAD7201030.1"/>
    <property type="molecule type" value="Genomic_DNA"/>
</dbReference>
<evidence type="ECO:0000256" key="16">
    <source>
        <dbReference type="ARBA" id="ARBA00061603"/>
    </source>
</evidence>
<evidence type="ECO:0000256" key="6">
    <source>
        <dbReference type="ARBA" id="ARBA00022618"/>
    </source>
</evidence>
<dbReference type="Pfam" id="PF10221">
    <property type="entry name" value="Mat89Bb"/>
    <property type="match status" value="1"/>
</dbReference>
<evidence type="ECO:0000256" key="2">
    <source>
        <dbReference type="ARBA" id="ARBA00004556"/>
    </source>
</evidence>
<evidence type="ECO:0000256" key="1">
    <source>
        <dbReference type="ARBA" id="ARBA00004123"/>
    </source>
</evidence>
<dbReference type="GO" id="GO:0007346">
    <property type="term" value="P:regulation of mitotic cell cycle"/>
    <property type="evidence" value="ECO:0007669"/>
    <property type="project" value="TreeGrafter"/>
</dbReference>
<dbReference type="GO" id="GO:0051301">
    <property type="term" value="P:cell division"/>
    <property type="evidence" value="ECO:0007669"/>
    <property type="project" value="UniProtKB-KW"/>
</dbReference>
<evidence type="ECO:0000256" key="9">
    <source>
        <dbReference type="ARBA" id="ARBA00022871"/>
    </source>
</evidence>
<keyword evidence="5" id="KW-0963">Cytoplasm</keyword>
<keyword evidence="8" id="KW-0221">Differentiation</keyword>
<evidence type="ECO:0000256" key="5">
    <source>
        <dbReference type="ARBA" id="ARBA00022490"/>
    </source>
</evidence>
<dbReference type="GO" id="GO:0007283">
    <property type="term" value="P:spermatogenesis"/>
    <property type="evidence" value="ECO:0007669"/>
    <property type="project" value="UniProtKB-KW"/>
</dbReference>
<gene>
    <name evidence="19" type="ORF">TDIB3V08_LOCUS7235</name>
</gene>
<evidence type="ECO:0000256" key="8">
    <source>
        <dbReference type="ARBA" id="ARBA00022782"/>
    </source>
</evidence>
<keyword evidence="10" id="KW-0175">Coiled coil</keyword>
<comment type="similarity">
    <text evidence="16">Belongs to the Integrator subunit 13 family.</text>
</comment>
<keyword evidence="4" id="KW-0217">Developmental protein</keyword>
<keyword evidence="12" id="KW-0469">Meiosis</keyword>
<reference evidence="19" key="1">
    <citation type="submission" date="2020-11" db="EMBL/GenBank/DDBJ databases">
        <authorList>
            <person name="Tran Van P."/>
        </authorList>
    </citation>
    <scope>NUCLEOTIDE SEQUENCE</scope>
</reference>
<sequence length="899" mass="99460">MYPANHKTIFVLDHTPYFGISSEYLIEFDFTKSRGPGFIPLAPISKSLWTCSVEAAIEYCRVVWDLFPQGKLVRFIVSDLSARTLNTWSPQQQNIQHVRILSNLFIYKFLHQGIISSLASIGTPPRPQQEDFSVIHGLKAAAEAHCECTDIQHEKRTSLTENASKVLPRESGKTFRNPPPPSSPNRYSNLELPVLSSPAQHETIILANYATKVLNRCRVIVIMSARDDASMKSLEDIFQNILIQQNKIAASSDHLIAIHHCHLVIINIHPNTVVSQVSSHPVKEVSSILTSEVHSVKAGGELSGKLSNLIMSHYNLGSTTVTGIPMKEEQNASSSANYDVEIFHAAAAHTSILKGNAADSALIRTQRDGTDYETVTLKWCTPRGCSASEMQNCIAMHRITPADVNSRPSSCLINFLLSGRSVMLEMPRKAGGKMISHLLAAHGGEIFVHTLVTARSVLEDPPSISEGSGGRITDYRITDFGMMMKNNKLFPRKRKYEQTEEETLLNRSRAQLDRHTKFWPITISATFLFNLKNYVDPLPTLMLKEELTDEEVVECKQIIYSLIGQESKHEPLQTPSMGQRGKGPKREEQYRIMWTELEAFLRVHCRTDQHNRVLNCLLECRNKLDEDKPGAACKGEKGGKEGKVELDQAIRELDQLGKSSDTQPESGVRVSVIRATTDSPMSPPPVSMSAPSVVPRSLSRGSSGANSIYSRPQSLLDLWLSRTLAARETRPEFHGRLNSEVLPDGTLRTKLYPFIMDDQGPRKNAHAEGSYLNEKLAAPIFGYVTRLAAQAPRTVYAQRHLKEMASSSNFVSQLQILQDTMEERFRAIADRFGAAGLDSPTPTAGELNPSTGAIARTSLASTQGPETAWASLDAVSTPQIAATNDQALKLALAIKGKLL</sequence>
<evidence type="ECO:0000256" key="13">
    <source>
        <dbReference type="ARBA" id="ARBA00023306"/>
    </source>
</evidence>
<evidence type="ECO:0000256" key="15">
    <source>
        <dbReference type="ARBA" id="ARBA00032585"/>
    </source>
</evidence>
<evidence type="ECO:0000313" key="19">
    <source>
        <dbReference type="EMBL" id="CAD7201030.1"/>
    </source>
</evidence>
<accession>A0A7R8VN81</accession>
<dbReference type="PANTHER" id="PTHR12955">
    <property type="entry name" value="SARCOMA ANTIGEN NY-SAR-95-RELATED"/>
    <property type="match status" value="1"/>
</dbReference>
<dbReference type="InterPro" id="IPR019355">
    <property type="entry name" value="Cell_cycle_regulator_Mat89Bb"/>
</dbReference>
<evidence type="ECO:0000256" key="12">
    <source>
        <dbReference type="ARBA" id="ARBA00023254"/>
    </source>
</evidence>
<keyword evidence="13" id="KW-0131">Cell cycle</keyword>
<keyword evidence="6" id="KW-0132">Cell division</keyword>
<comment type="subcellular location">
    <subcellularLocation>
        <location evidence="2">Cytoplasm</location>
        <location evidence="2">Perinuclear region</location>
    </subcellularLocation>
    <subcellularLocation>
        <location evidence="1">Nucleus</location>
    </subcellularLocation>
</comment>
<keyword evidence="11" id="KW-0539">Nucleus</keyword>
<keyword evidence="9" id="KW-0744">Spermatogenesis</keyword>
<protein>
    <recommendedName>
        <fullName evidence="3">Protein asunder</fullName>
    </recommendedName>
    <alternativeName>
        <fullName evidence="15">Cell cycle regulator Mat89Bb</fullName>
    </alternativeName>
    <alternativeName>
        <fullName evidence="14">Set apart in position or space protein</fullName>
    </alternativeName>
</protein>
<name>A0A7R8VN81_TIMDO</name>
<dbReference type="GO" id="GO:0030154">
    <property type="term" value="P:cell differentiation"/>
    <property type="evidence" value="ECO:0007669"/>
    <property type="project" value="UniProtKB-KW"/>
</dbReference>